<dbReference type="EMBL" id="JAAAIN010000012">
    <property type="protein sequence ID" value="KAG0323032.1"/>
    <property type="molecule type" value="Genomic_DNA"/>
</dbReference>
<organism evidence="3 4">
    <name type="scientific">Linnemannia gamsii</name>
    <dbReference type="NCBI Taxonomy" id="64522"/>
    <lineage>
        <taxon>Eukaryota</taxon>
        <taxon>Fungi</taxon>
        <taxon>Fungi incertae sedis</taxon>
        <taxon>Mucoromycota</taxon>
        <taxon>Mortierellomycotina</taxon>
        <taxon>Mortierellomycetes</taxon>
        <taxon>Mortierellales</taxon>
        <taxon>Mortierellaceae</taxon>
        <taxon>Linnemannia</taxon>
    </lineage>
</organism>
<comment type="caution">
    <text evidence="3">The sequence shown here is derived from an EMBL/GenBank/DDBJ whole genome shotgun (WGS) entry which is preliminary data.</text>
</comment>
<dbReference type="GO" id="GO:0019441">
    <property type="term" value="P:L-tryptophan catabolic process to kynurenine"/>
    <property type="evidence" value="ECO:0007669"/>
    <property type="project" value="InterPro"/>
</dbReference>
<dbReference type="Gene3D" id="3.30.559.10">
    <property type="entry name" value="Chloramphenicol acetyltransferase-like domain"/>
    <property type="match status" value="1"/>
</dbReference>
<evidence type="ECO:0000313" key="4">
    <source>
        <dbReference type="Proteomes" id="UP000823405"/>
    </source>
</evidence>
<dbReference type="OrthoDB" id="329835at2759"/>
<feature type="domain" description="Condensation" evidence="1">
    <location>
        <begin position="378"/>
        <end position="797"/>
    </location>
</feature>
<dbReference type="InterPro" id="IPR037217">
    <property type="entry name" value="Trp/Indoleamine_2_3_dOase-like"/>
</dbReference>
<feature type="non-terminal residue" evidence="3">
    <location>
        <position position="1"/>
    </location>
</feature>
<dbReference type="PANTHER" id="PTHR45398">
    <property type="match status" value="1"/>
</dbReference>
<evidence type="ECO:0000259" key="1">
    <source>
        <dbReference type="Pfam" id="PF00668"/>
    </source>
</evidence>
<dbReference type="SUPFAM" id="SSF52777">
    <property type="entry name" value="CoA-dependent acyltransferases"/>
    <property type="match status" value="2"/>
</dbReference>
<evidence type="ECO:0000259" key="2">
    <source>
        <dbReference type="Pfam" id="PF21780"/>
    </source>
</evidence>
<dbReference type="GO" id="GO:0020037">
    <property type="term" value="F:heme binding"/>
    <property type="evidence" value="ECO:0007669"/>
    <property type="project" value="InterPro"/>
</dbReference>
<dbReference type="Gene3D" id="3.30.559.30">
    <property type="entry name" value="Nonribosomal peptide synthetase, condensation domain"/>
    <property type="match status" value="1"/>
</dbReference>
<dbReference type="GO" id="GO:0004833">
    <property type="term" value="F:L-tryptophan 2,3-dioxygenase activity"/>
    <property type="evidence" value="ECO:0007669"/>
    <property type="project" value="InterPro"/>
</dbReference>
<dbReference type="Pfam" id="PF21780">
    <property type="entry name" value="DUF6875"/>
    <property type="match status" value="1"/>
</dbReference>
<dbReference type="InterPro" id="IPR001242">
    <property type="entry name" value="Condensation_dom"/>
</dbReference>
<name>A0A9P6RLR2_9FUNG</name>
<dbReference type="InterPro" id="IPR042099">
    <property type="entry name" value="ANL_N_sf"/>
</dbReference>
<dbReference type="AlphaFoldDB" id="A0A9P6RLR2"/>
<evidence type="ECO:0000313" key="3">
    <source>
        <dbReference type="EMBL" id="KAG0323032.1"/>
    </source>
</evidence>
<dbReference type="GO" id="GO:0046872">
    <property type="term" value="F:metal ion binding"/>
    <property type="evidence" value="ECO:0007669"/>
    <property type="project" value="InterPro"/>
</dbReference>
<keyword evidence="4" id="KW-1185">Reference proteome</keyword>
<dbReference type="InterPro" id="IPR049240">
    <property type="entry name" value="DUF6875"/>
</dbReference>
<dbReference type="Gene3D" id="3.40.50.12780">
    <property type="entry name" value="N-terminal domain of ligase-like"/>
    <property type="match status" value="1"/>
</dbReference>
<dbReference type="Proteomes" id="UP000823405">
    <property type="component" value="Unassembled WGS sequence"/>
</dbReference>
<proteinExistence type="predicted"/>
<dbReference type="SUPFAM" id="SSF56801">
    <property type="entry name" value="Acetyl-CoA synthetase-like"/>
    <property type="match status" value="1"/>
</dbReference>
<reference evidence="3" key="1">
    <citation type="journal article" date="2020" name="Fungal Divers.">
        <title>Resolving the Mortierellaceae phylogeny through synthesis of multi-gene phylogenetics and phylogenomics.</title>
        <authorList>
            <person name="Vandepol N."/>
            <person name="Liber J."/>
            <person name="Desiro A."/>
            <person name="Na H."/>
            <person name="Kennedy M."/>
            <person name="Barry K."/>
            <person name="Grigoriev I.V."/>
            <person name="Miller A.N."/>
            <person name="O'Donnell K."/>
            <person name="Stajich J.E."/>
            <person name="Bonito G."/>
        </authorList>
    </citation>
    <scope>NUCLEOTIDE SEQUENCE</scope>
    <source>
        <strain evidence="3">NVP60</strain>
    </source>
</reference>
<sequence length="856" mass="97436">MPCPKGKESIAALVTVMVGLPEHQLVLLDEAQRRTRTYAVKQGYMLGQFHSRCAEPGVLNPAFPVSRSPEPLFAVRRMIVQDIMFLHRSPVMFAEYQKRFGDRYDRPDHPMPETHARLYALAQQRSSGRSADVDYQKIDVPLKLPQPHTDHPAEMTFYLSGQLKELLFKLMHEQACAVRVELAADRVEEAIWGLRRLTAALDMLSRLWDVLGTRAPTEFNAFRDQLGDASDIDSYIFRMVEFTLGKKSEELAARYAFVPSIAADIYRAFHDSSVYDEVLCLLVRRGLLAQDTASPESWNADAVSAAWAGIYREYAPSDKLFRLAEALMDVAEGFGRWRTRHLLTVERMIGSTPETGGTDGIAWLRRSAEHRFFPELEIWLAQQINPASPLYNIGQFTEIHGAVDPILFEAALRQVVAEAESLNIQLIENNYGLQQFVGSPDWSFPLIDLTTDVDPQAAAEAWMRVDYEQPTDLLHSPLFKYALLKVASNRFIWYQRCHHIVIDGAGFFLIAQRMAQVYSALVKDMAANECPFGPVSVMMESDAHYRASAQFTRDQAYWLKHCANWPEPVTLANRQAPAVRHRLRQTTYLSSQSVFTYAADASRLAQLMSAVMAAYLHRWTGAQDVVLGFPVTARFGETRRTPGTASNILPIRFTMQPNINLSLLMEQAAQEIQHGFRHQRYRYEELKRELRLVQNQSLFGVTINFMPFDYDLTFGEHSSTNHNLTAGPVTDLMIGIYTQSDSSLQIDFDANPDLYTADELIAHQRRFLNFLDALTTEPSRPINSIDLLEATERRQLLVELNATEHDYPAHLCIHQLFEEQVERTPHATALMYEDQVLSYAELNARANRLAHQLIEL</sequence>
<evidence type="ECO:0008006" key="5">
    <source>
        <dbReference type="Google" id="ProtNLM"/>
    </source>
</evidence>
<dbReference type="InterPro" id="IPR004981">
    <property type="entry name" value="Trp_2_3_dOase"/>
</dbReference>
<dbReference type="SUPFAM" id="SSF140959">
    <property type="entry name" value="Indolic compounds 2,3-dioxygenase-like"/>
    <property type="match status" value="1"/>
</dbReference>
<accession>A0A9P6RLR2</accession>
<dbReference type="Gene3D" id="1.20.58.480">
    <property type="match status" value="1"/>
</dbReference>
<gene>
    <name evidence="3" type="ORF">BGZ97_001009</name>
</gene>
<dbReference type="PANTHER" id="PTHR45398:SF1">
    <property type="entry name" value="ENZYME, PUTATIVE (JCVI)-RELATED"/>
    <property type="match status" value="1"/>
</dbReference>
<dbReference type="InterPro" id="IPR023213">
    <property type="entry name" value="CAT-like_dom_sf"/>
</dbReference>
<protein>
    <recommendedName>
        <fullName evidence="5">Condensation domain-containing protein</fullName>
    </recommendedName>
</protein>
<dbReference type="Pfam" id="PF03301">
    <property type="entry name" value="Trp_dioxygenase"/>
    <property type="match status" value="2"/>
</dbReference>
<dbReference type="Pfam" id="PF00668">
    <property type="entry name" value="Condensation"/>
    <property type="match status" value="1"/>
</dbReference>
<feature type="domain" description="DUF6875" evidence="2">
    <location>
        <begin position="7"/>
        <end position="105"/>
    </location>
</feature>